<protein>
    <submittedName>
        <fullName evidence="1">Uncharacterized protein</fullName>
    </submittedName>
</protein>
<dbReference type="EMBL" id="NHSJ01000045">
    <property type="protein sequence ID" value="PPQ31990.1"/>
    <property type="molecule type" value="Genomic_DNA"/>
</dbReference>
<dbReference type="Proteomes" id="UP000239089">
    <property type="component" value="Unassembled WGS sequence"/>
</dbReference>
<name>A0A2S6NBJ1_9HYPH</name>
<evidence type="ECO:0000313" key="2">
    <source>
        <dbReference type="Proteomes" id="UP000239089"/>
    </source>
</evidence>
<keyword evidence="2" id="KW-1185">Reference proteome</keyword>
<evidence type="ECO:0000313" key="1">
    <source>
        <dbReference type="EMBL" id="PPQ31990.1"/>
    </source>
</evidence>
<comment type="caution">
    <text evidence="1">The sequence shown here is derived from an EMBL/GenBank/DDBJ whole genome shotgun (WGS) entry which is preliminary data.</text>
</comment>
<dbReference type="AlphaFoldDB" id="A0A2S6NBJ1"/>
<organism evidence="1 2">
    <name type="scientific">Rhodoblastus sphagnicola</name>
    <dbReference type="NCBI Taxonomy" id="333368"/>
    <lineage>
        <taxon>Bacteria</taxon>
        <taxon>Pseudomonadati</taxon>
        <taxon>Pseudomonadota</taxon>
        <taxon>Alphaproteobacteria</taxon>
        <taxon>Hyphomicrobiales</taxon>
        <taxon>Rhodoblastaceae</taxon>
        <taxon>Rhodoblastus</taxon>
    </lineage>
</organism>
<accession>A0A2S6NBJ1</accession>
<proteinExistence type="predicted"/>
<sequence length="123" mass="13433">MTTVRLPEHHVNLLAEKQKKIGLSTSAVISKTEVIIRAIESYCDPNRRADHFIDADVHRQRDALLCEMGRIASQQRTLGGLFALAIKRECGVDAAALEQDRAKLIQAADLLSAIAVEISKSAG</sequence>
<reference evidence="1 2" key="1">
    <citation type="journal article" date="2018" name="Arch. Microbiol.">
        <title>New insights into the metabolic potential of the phototrophic purple bacterium Rhodopila globiformis DSM 161(T) from its draft genome sequence and evidence for a vanadium-dependent nitrogenase.</title>
        <authorList>
            <person name="Imhoff J.F."/>
            <person name="Rahn T."/>
            <person name="Kunzel S."/>
            <person name="Neulinger S.C."/>
        </authorList>
    </citation>
    <scope>NUCLEOTIDE SEQUENCE [LARGE SCALE GENOMIC DNA]</scope>
    <source>
        <strain evidence="1 2">DSM 16996</strain>
    </source>
</reference>
<gene>
    <name evidence="1" type="ORF">CCR94_07210</name>
</gene>